<comment type="catalytic activity">
    <reaction evidence="3">
        <text>holo-[citrate lyase ACP] + acetate + ATP = acetyl-[citrate lyase ACP] + AMP + diphosphate</text>
        <dbReference type="Rhea" id="RHEA:23788"/>
        <dbReference type="Rhea" id="RHEA-COMP:10158"/>
        <dbReference type="Rhea" id="RHEA-COMP:13710"/>
        <dbReference type="ChEBI" id="CHEBI:30089"/>
        <dbReference type="ChEBI" id="CHEBI:30616"/>
        <dbReference type="ChEBI" id="CHEBI:33019"/>
        <dbReference type="ChEBI" id="CHEBI:82683"/>
        <dbReference type="ChEBI" id="CHEBI:137976"/>
        <dbReference type="ChEBI" id="CHEBI:456215"/>
        <dbReference type="EC" id="6.2.1.22"/>
    </reaction>
</comment>
<dbReference type="EC" id="6.2.1.22" evidence="3"/>
<dbReference type="InterPro" id="IPR014729">
    <property type="entry name" value="Rossmann-like_a/b/a_fold"/>
</dbReference>
<keyword evidence="5" id="KW-0456">Lyase</keyword>
<dbReference type="GO" id="GO:0005524">
    <property type="term" value="F:ATP binding"/>
    <property type="evidence" value="ECO:0007669"/>
    <property type="project" value="UniProtKB-UniRule"/>
</dbReference>
<dbReference type="Pfam" id="PF00583">
    <property type="entry name" value="Acetyltransf_1"/>
    <property type="match status" value="1"/>
</dbReference>
<keyword evidence="3 5" id="KW-0436">Ligase</keyword>
<accession>A0A1H5VDR2</accession>
<dbReference type="GO" id="GO:0016829">
    <property type="term" value="F:lyase activity"/>
    <property type="evidence" value="ECO:0007669"/>
    <property type="project" value="UniProtKB-KW"/>
</dbReference>
<keyword evidence="1 3" id="KW-0547">Nucleotide-binding</keyword>
<dbReference type="OrthoDB" id="9779753at2"/>
<dbReference type="InterPro" id="IPR004821">
    <property type="entry name" value="Cyt_trans-like"/>
</dbReference>
<dbReference type="GO" id="GO:0016747">
    <property type="term" value="F:acyltransferase activity, transferring groups other than amino-acyl groups"/>
    <property type="evidence" value="ECO:0007669"/>
    <property type="project" value="InterPro"/>
</dbReference>
<evidence type="ECO:0000256" key="3">
    <source>
        <dbReference type="PIRNR" id="PIRNR005751"/>
    </source>
</evidence>
<dbReference type="NCBIfam" id="TIGR00124">
    <property type="entry name" value="cit_ly_ligase"/>
    <property type="match status" value="1"/>
</dbReference>
<evidence type="ECO:0000313" key="6">
    <source>
        <dbReference type="Proteomes" id="UP000242850"/>
    </source>
</evidence>
<reference evidence="6" key="1">
    <citation type="submission" date="2016-10" db="EMBL/GenBank/DDBJ databases">
        <authorList>
            <person name="Varghese N."/>
            <person name="Submissions S."/>
        </authorList>
    </citation>
    <scope>NUCLEOTIDE SEQUENCE [LARGE SCALE GENOMIC DNA]</scope>
    <source>
        <strain evidence="6">DSM 5463</strain>
    </source>
</reference>
<dbReference type="PROSITE" id="PS51186">
    <property type="entry name" value="GNAT"/>
    <property type="match status" value="1"/>
</dbReference>
<proteinExistence type="predicted"/>
<evidence type="ECO:0000256" key="1">
    <source>
        <dbReference type="ARBA" id="ARBA00022741"/>
    </source>
</evidence>
<evidence type="ECO:0000313" key="5">
    <source>
        <dbReference type="EMBL" id="SEF85344.1"/>
    </source>
</evidence>
<dbReference type="RefSeq" id="WP_103896143.1">
    <property type="nucleotide sequence ID" value="NZ_FNUK01000013.1"/>
</dbReference>
<organism evidence="5 6">
    <name type="scientific">Caloramator fervidus</name>
    <dbReference type="NCBI Taxonomy" id="29344"/>
    <lineage>
        <taxon>Bacteria</taxon>
        <taxon>Bacillati</taxon>
        <taxon>Bacillota</taxon>
        <taxon>Clostridia</taxon>
        <taxon>Eubacteriales</taxon>
        <taxon>Clostridiaceae</taxon>
        <taxon>Caloramator</taxon>
    </lineage>
</organism>
<dbReference type="SUPFAM" id="SSF55729">
    <property type="entry name" value="Acyl-CoA N-acyltransferases (Nat)"/>
    <property type="match status" value="1"/>
</dbReference>
<dbReference type="Pfam" id="PF08218">
    <property type="entry name" value="Citrate_ly_lig"/>
    <property type="match status" value="1"/>
</dbReference>
<dbReference type="PANTHER" id="PTHR40599:SF1">
    <property type="entry name" value="[CITRATE [PRO-3S]-LYASE] LIGASE"/>
    <property type="match status" value="1"/>
</dbReference>
<dbReference type="AlphaFoldDB" id="A0A1H5VDR2"/>
<dbReference type="PIRSF" id="PIRSF005751">
    <property type="entry name" value="Acet_citr_lig"/>
    <property type="match status" value="1"/>
</dbReference>
<gene>
    <name evidence="5" type="ORF">SAMN05660865_01189</name>
</gene>
<dbReference type="Proteomes" id="UP000242850">
    <property type="component" value="Unassembled WGS sequence"/>
</dbReference>
<dbReference type="PANTHER" id="PTHR40599">
    <property type="entry name" value="[CITRATE [PRO-3S]-LYASE] LIGASE"/>
    <property type="match status" value="1"/>
</dbReference>
<feature type="domain" description="N-acetyltransferase" evidence="4">
    <location>
        <begin position="1"/>
        <end position="130"/>
    </location>
</feature>
<dbReference type="InterPro" id="IPR005216">
    <property type="entry name" value="Citrate_lyase_ligase"/>
</dbReference>
<keyword evidence="2 3" id="KW-0067">ATP-binding</keyword>
<evidence type="ECO:0000256" key="2">
    <source>
        <dbReference type="ARBA" id="ARBA00022840"/>
    </source>
</evidence>
<dbReference type="EMBL" id="FNUK01000013">
    <property type="protein sequence ID" value="SEF85344.1"/>
    <property type="molecule type" value="Genomic_DNA"/>
</dbReference>
<dbReference type="SUPFAM" id="SSF52374">
    <property type="entry name" value="Nucleotidylyl transferase"/>
    <property type="match status" value="1"/>
</dbReference>
<dbReference type="GO" id="GO:0008771">
    <property type="term" value="F:[citrate (pro-3S)-lyase] ligase activity"/>
    <property type="evidence" value="ECO:0007669"/>
    <property type="project" value="UniProtKB-EC"/>
</dbReference>
<comment type="function">
    <text evidence="3">Acetylation of prosthetic group (2-(5''-phosphoribosyl)-3'-dephosphocoenzyme-A) of the gamma subunit of citrate lyase.</text>
</comment>
<dbReference type="Gene3D" id="3.40.630.30">
    <property type="match status" value="1"/>
</dbReference>
<dbReference type="InterPro" id="IPR016181">
    <property type="entry name" value="Acyl_CoA_acyltransferase"/>
</dbReference>
<dbReference type="SMART" id="SM00764">
    <property type="entry name" value="Citrate_ly_lig"/>
    <property type="match status" value="1"/>
</dbReference>
<keyword evidence="6" id="KW-1185">Reference proteome</keyword>
<dbReference type="InterPro" id="IPR013166">
    <property type="entry name" value="Citrate_lyase_ligase_C"/>
</dbReference>
<dbReference type="InterPro" id="IPR000182">
    <property type="entry name" value="GNAT_dom"/>
</dbReference>
<sequence>MEIIETKELDKVENFLKDFDLSLEKDVDITLIAVEDGRIIGTCSASGNIIKDFAVSSEYQNEGVASKLLTQIQNRLFDKGVYETFIFTKPQNRHIFEGLGYRFVEGSEDVILLEGGLANVEKYVKNMFIKSGLSSNEKACLVMNCNPFTLGHRFLIETASKENEEVVVFVVEENKSLFPFDVRLKLVKEGVKDLKNVRVMPGGKYIISSATFPSYFLRKEDVRLKAYTRLDAKIFGRYIAKEFNIKRRYVGEEPYCKVTKAYNSALLEILPSFGVEVKVVERLKVDGVKISASFVRNLIKQGKIYETKKFLPSTTYEFLISSDAKDIIEKIKRSDSPH</sequence>
<dbReference type="NCBIfam" id="TIGR00125">
    <property type="entry name" value="cyt_tran_rel"/>
    <property type="match status" value="1"/>
</dbReference>
<protein>
    <recommendedName>
        <fullName evidence="3">[Citrate [pro-3S]-lyase] ligase</fullName>
        <ecNumber evidence="3">6.2.1.22</ecNumber>
    </recommendedName>
</protein>
<evidence type="ECO:0000259" key="4">
    <source>
        <dbReference type="PROSITE" id="PS51186"/>
    </source>
</evidence>
<dbReference type="Gene3D" id="3.40.50.620">
    <property type="entry name" value="HUPs"/>
    <property type="match status" value="1"/>
</dbReference>
<name>A0A1H5VDR2_9CLOT</name>